<gene>
    <name evidence="9" type="ORF">STAS_19789</name>
</gene>
<dbReference type="PRINTS" id="PR00385">
    <property type="entry name" value="P450"/>
</dbReference>
<keyword evidence="7 8" id="KW-0349">Heme</keyword>
<evidence type="ECO:0000256" key="8">
    <source>
        <dbReference type="RuleBase" id="RU000461"/>
    </source>
</evidence>
<keyword evidence="10" id="KW-1185">Reference proteome</keyword>
<dbReference type="InterPro" id="IPR001128">
    <property type="entry name" value="Cyt_P450"/>
</dbReference>
<evidence type="ECO:0000256" key="7">
    <source>
        <dbReference type="PIRSR" id="PIRSR602401-1"/>
    </source>
</evidence>
<dbReference type="SUPFAM" id="SSF48264">
    <property type="entry name" value="Cytochrome P450"/>
    <property type="match status" value="1"/>
</dbReference>
<dbReference type="CDD" id="cd11064">
    <property type="entry name" value="CYP86A"/>
    <property type="match status" value="1"/>
</dbReference>
<evidence type="ECO:0000256" key="3">
    <source>
        <dbReference type="ARBA" id="ARBA00010617"/>
    </source>
</evidence>
<dbReference type="GO" id="GO:0005506">
    <property type="term" value="F:iron ion binding"/>
    <property type="evidence" value="ECO:0007669"/>
    <property type="project" value="InterPro"/>
</dbReference>
<comment type="cofactor">
    <cofactor evidence="1 7">
        <name>heme</name>
        <dbReference type="ChEBI" id="CHEBI:30413"/>
    </cofactor>
</comment>
<dbReference type="GO" id="GO:0006629">
    <property type="term" value="P:lipid metabolic process"/>
    <property type="evidence" value="ECO:0007669"/>
    <property type="project" value="UniProtKB-ARBA"/>
</dbReference>
<evidence type="ECO:0000256" key="5">
    <source>
        <dbReference type="ARBA" id="ARBA00023002"/>
    </source>
</evidence>
<organism evidence="9 10">
    <name type="scientific">Striga asiatica</name>
    <name type="common">Asiatic witchweed</name>
    <name type="synonym">Buchnera asiatica</name>
    <dbReference type="NCBI Taxonomy" id="4170"/>
    <lineage>
        <taxon>Eukaryota</taxon>
        <taxon>Viridiplantae</taxon>
        <taxon>Streptophyta</taxon>
        <taxon>Embryophyta</taxon>
        <taxon>Tracheophyta</taxon>
        <taxon>Spermatophyta</taxon>
        <taxon>Magnoliopsida</taxon>
        <taxon>eudicotyledons</taxon>
        <taxon>Gunneridae</taxon>
        <taxon>Pentapetalae</taxon>
        <taxon>asterids</taxon>
        <taxon>lamiids</taxon>
        <taxon>Lamiales</taxon>
        <taxon>Orobanchaceae</taxon>
        <taxon>Buchnereae</taxon>
        <taxon>Striga</taxon>
    </lineage>
</organism>
<evidence type="ECO:0000313" key="9">
    <source>
        <dbReference type="EMBL" id="GER42964.1"/>
    </source>
</evidence>
<evidence type="ECO:0000256" key="1">
    <source>
        <dbReference type="ARBA" id="ARBA00001971"/>
    </source>
</evidence>
<protein>
    <submittedName>
        <fullName evidence="9">Cytochrome P450 family protein</fullName>
    </submittedName>
</protein>
<evidence type="ECO:0000256" key="6">
    <source>
        <dbReference type="ARBA" id="ARBA00023004"/>
    </source>
</evidence>
<dbReference type="GO" id="GO:0016705">
    <property type="term" value="F:oxidoreductase activity, acting on paired donors, with incorporation or reduction of molecular oxygen"/>
    <property type="evidence" value="ECO:0007669"/>
    <property type="project" value="InterPro"/>
</dbReference>
<feature type="binding site" description="axial binding residue" evidence="7">
    <location>
        <position position="437"/>
    </location>
    <ligand>
        <name>heme</name>
        <dbReference type="ChEBI" id="CHEBI:30413"/>
    </ligand>
    <ligandPart>
        <name>Fe</name>
        <dbReference type="ChEBI" id="CHEBI:18248"/>
    </ligandPart>
</feature>
<dbReference type="Proteomes" id="UP000325081">
    <property type="component" value="Unassembled WGS sequence"/>
</dbReference>
<reference evidence="10" key="1">
    <citation type="journal article" date="2019" name="Curr. Biol.">
        <title>Genome Sequence of Striga asiatica Provides Insight into the Evolution of Plant Parasitism.</title>
        <authorList>
            <person name="Yoshida S."/>
            <person name="Kim S."/>
            <person name="Wafula E.K."/>
            <person name="Tanskanen J."/>
            <person name="Kim Y.M."/>
            <person name="Honaas L."/>
            <person name="Yang Z."/>
            <person name="Spallek T."/>
            <person name="Conn C.E."/>
            <person name="Ichihashi Y."/>
            <person name="Cheong K."/>
            <person name="Cui S."/>
            <person name="Der J.P."/>
            <person name="Gundlach H."/>
            <person name="Jiao Y."/>
            <person name="Hori C."/>
            <person name="Ishida J.K."/>
            <person name="Kasahara H."/>
            <person name="Kiba T."/>
            <person name="Kim M.S."/>
            <person name="Koo N."/>
            <person name="Laohavisit A."/>
            <person name="Lee Y.H."/>
            <person name="Lumba S."/>
            <person name="McCourt P."/>
            <person name="Mortimer J.C."/>
            <person name="Mutuku J.M."/>
            <person name="Nomura T."/>
            <person name="Sasaki-Sekimoto Y."/>
            <person name="Seto Y."/>
            <person name="Wang Y."/>
            <person name="Wakatake T."/>
            <person name="Sakakibara H."/>
            <person name="Demura T."/>
            <person name="Yamaguchi S."/>
            <person name="Yoneyama K."/>
            <person name="Manabe R.I."/>
            <person name="Nelson D.C."/>
            <person name="Schulman A.H."/>
            <person name="Timko M.P."/>
            <person name="dePamphilis C.W."/>
            <person name="Choi D."/>
            <person name="Shirasu K."/>
        </authorList>
    </citation>
    <scope>NUCLEOTIDE SEQUENCE [LARGE SCALE GENOMIC DNA]</scope>
    <source>
        <strain evidence="10">cv. UVA1</strain>
    </source>
</reference>
<dbReference type="PROSITE" id="PS00086">
    <property type="entry name" value="CYTOCHROME_P450"/>
    <property type="match status" value="1"/>
</dbReference>
<comment type="similarity">
    <text evidence="3 8">Belongs to the cytochrome P450 family.</text>
</comment>
<dbReference type="AlphaFoldDB" id="A0A5A7QD39"/>
<dbReference type="PANTHER" id="PTHR24296">
    <property type="entry name" value="CYTOCHROME P450"/>
    <property type="match status" value="1"/>
</dbReference>
<dbReference type="GO" id="GO:0004497">
    <property type="term" value="F:monooxygenase activity"/>
    <property type="evidence" value="ECO:0007669"/>
    <property type="project" value="UniProtKB-KW"/>
</dbReference>
<dbReference type="InterPro" id="IPR002401">
    <property type="entry name" value="Cyt_P450_E_grp-I"/>
</dbReference>
<evidence type="ECO:0000256" key="2">
    <source>
        <dbReference type="ARBA" id="ARBA00004167"/>
    </source>
</evidence>
<dbReference type="GO" id="GO:0020037">
    <property type="term" value="F:heme binding"/>
    <property type="evidence" value="ECO:0007669"/>
    <property type="project" value="InterPro"/>
</dbReference>
<dbReference type="InterPro" id="IPR017972">
    <property type="entry name" value="Cyt_P450_CS"/>
</dbReference>
<name>A0A5A7QD39_STRAF</name>
<dbReference type="Gene3D" id="1.10.630.10">
    <property type="entry name" value="Cytochrome P450"/>
    <property type="match status" value="1"/>
</dbReference>
<dbReference type="GO" id="GO:0016020">
    <property type="term" value="C:membrane"/>
    <property type="evidence" value="ECO:0007669"/>
    <property type="project" value="UniProtKB-SubCell"/>
</dbReference>
<accession>A0A5A7QD39</accession>
<dbReference type="EMBL" id="BKCP01006515">
    <property type="protein sequence ID" value="GER42964.1"/>
    <property type="molecule type" value="Genomic_DNA"/>
</dbReference>
<proteinExistence type="inferred from homology"/>
<sequence>MAEFIYLSVFVAIACSLALIAWKYSKGPILELPVLGMLPSLLLNVGQIHDACTETFAKSERGTFRFRGPPFSGMSMLCTVDPANVHHVLTGNFRNFPKGPAFRQIFDILGNGIFNSDHGPWKEQRSLARTLLARPAFRHFLAKTNFNKLEEEMIPVLEKFSRESREVDLQDVFQRFTFDTTCVMVAGHDPGCLTSDFPDLPFAQALDHAEVSVFMRHVVPEWVWRLQRRVGVGGERKLTEARRVLDSVINKFIVKKRKEMMGSDLLTCYMGLKSDREFLRDTVLNLMIAGRDTTSSALTWLTWLVSTHPEVEKRIRDELEMTISPSGERGNKLRVFGVEEVKDLVYLQCTVCEALRLYPPVPFQHKEPLGPDVLPSGHRVGPGTKVVISLYAMGRMECIWGEDCLEFKPERWISKAGMVRHVPSYKFLAFNAGPRTCLGKEVAFGQVKAVAATLIYNYRIRVVEGHGVEPNCSIILYMKNGLKVRVANRWS</sequence>
<keyword evidence="4 7" id="KW-0479">Metal-binding</keyword>
<evidence type="ECO:0000256" key="4">
    <source>
        <dbReference type="ARBA" id="ARBA00022723"/>
    </source>
</evidence>
<comment type="subcellular location">
    <subcellularLocation>
        <location evidence="2">Membrane</location>
        <topology evidence="2">Single-pass membrane protein</topology>
    </subcellularLocation>
</comment>
<dbReference type="PRINTS" id="PR00463">
    <property type="entry name" value="EP450I"/>
</dbReference>
<dbReference type="Pfam" id="PF00067">
    <property type="entry name" value="p450"/>
    <property type="match status" value="1"/>
</dbReference>
<dbReference type="InterPro" id="IPR036396">
    <property type="entry name" value="Cyt_P450_sf"/>
</dbReference>
<keyword evidence="5 8" id="KW-0560">Oxidoreductase</keyword>
<keyword evidence="8" id="KW-0503">Monooxygenase</keyword>
<comment type="caution">
    <text evidence="9">The sequence shown here is derived from an EMBL/GenBank/DDBJ whole genome shotgun (WGS) entry which is preliminary data.</text>
</comment>
<evidence type="ECO:0000313" key="10">
    <source>
        <dbReference type="Proteomes" id="UP000325081"/>
    </source>
</evidence>
<dbReference type="OrthoDB" id="1470350at2759"/>
<keyword evidence="6 7" id="KW-0408">Iron</keyword>